<dbReference type="AlphaFoldDB" id="A0AAV6EHL7"/>
<dbReference type="InterPro" id="IPR016511">
    <property type="entry name" value="UCP007248"/>
</dbReference>
<dbReference type="GeneID" id="56510459"/>
<name>A0AAV6EHL7_CAMHY</name>
<evidence type="ECO:0000259" key="1">
    <source>
        <dbReference type="Pfam" id="PF10135"/>
    </source>
</evidence>
<reference evidence="2 3" key="1">
    <citation type="submission" date="2019-09" db="EMBL/GenBank/DDBJ databases">
        <title>Draft genome sequences of 48 bacterial type strains from the CCUG.</title>
        <authorList>
            <person name="Tunovic T."/>
            <person name="Pineiro-Iglesias B."/>
            <person name="Unosson C."/>
            <person name="Inganas E."/>
            <person name="Ohlen M."/>
            <person name="Cardew S."/>
            <person name="Jensie-Markopoulos S."/>
            <person name="Salva-Serra F."/>
            <person name="Jaen-Luchoro D."/>
            <person name="Karlsson R."/>
            <person name="Svensson-Stadler L."/>
            <person name="Chun J."/>
            <person name="Moore E."/>
        </authorList>
    </citation>
    <scope>NUCLEOTIDE SEQUENCE [LARGE SCALE GENOMIC DNA]</scope>
    <source>
        <strain evidence="2 3">CCUG 34538</strain>
    </source>
</reference>
<evidence type="ECO:0000313" key="3">
    <source>
        <dbReference type="Proteomes" id="UP000423641"/>
    </source>
</evidence>
<dbReference type="EMBL" id="VZON01000001">
    <property type="protein sequence ID" value="KAB0614160.1"/>
    <property type="molecule type" value="Genomic_DNA"/>
</dbReference>
<accession>A0AAV6EHL7</accession>
<dbReference type="RefSeq" id="WP_111999880.1">
    <property type="nucleotide sequence ID" value="NZ_CP053828.1"/>
</dbReference>
<protein>
    <submittedName>
        <fullName evidence="2">Rod-binding protein</fullName>
    </submittedName>
</protein>
<dbReference type="Pfam" id="PF10135">
    <property type="entry name" value="Rod-binding"/>
    <property type="match status" value="1"/>
</dbReference>
<organism evidence="2 3">
    <name type="scientific">Campylobacter hyointestinalis subsp. lawsonii</name>
    <dbReference type="NCBI Taxonomy" id="91353"/>
    <lineage>
        <taxon>Bacteria</taxon>
        <taxon>Pseudomonadati</taxon>
        <taxon>Campylobacterota</taxon>
        <taxon>Epsilonproteobacteria</taxon>
        <taxon>Campylobacterales</taxon>
        <taxon>Campylobacteraceae</taxon>
        <taxon>Campylobacter</taxon>
    </lineage>
</organism>
<feature type="domain" description="Flagellar protein FlgJ N-terminal" evidence="1">
    <location>
        <begin position="55"/>
        <end position="91"/>
    </location>
</feature>
<gene>
    <name evidence="2" type="ORF">F7P66_00785</name>
</gene>
<dbReference type="Proteomes" id="UP000423641">
    <property type="component" value="Unassembled WGS sequence"/>
</dbReference>
<evidence type="ECO:0000313" key="2">
    <source>
        <dbReference type="EMBL" id="KAB0614160.1"/>
    </source>
</evidence>
<proteinExistence type="predicted"/>
<dbReference type="PIRSF" id="PIRSF007248">
    <property type="entry name" value="UCP007248"/>
    <property type="match status" value="1"/>
</dbReference>
<sequence length="98" mass="10921">MQVDNSLALDAYNKLSTPNLKDKSLSKDDALLKEQTDAFEAFLVKEVLDISIKNENSLFPKDAGDKIYSSMYNDTMSKALSGGLGFSEMLFNFLKERG</sequence>
<dbReference type="InterPro" id="IPR019301">
    <property type="entry name" value="Flagellar_prot_FlgJ_N"/>
</dbReference>
<comment type="caution">
    <text evidence="2">The sequence shown here is derived from an EMBL/GenBank/DDBJ whole genome shotgun (WGS) entry which is preliminary data.</text>
</comment>